<protein>
    <submittedName>
        <fullName evidence="1">Uncharacterized protein</fullName>
    </submittedName>
</protein>
<comment type="caution">
    <text evidence="1">The sequence shown here is derived from an EMBL/GenBank/DDBJ whole genome shotgun (WGS) entry which is preliminary data.</text>
</comment>
<dbReference type="AlphaFoldDB" id="A0AAD2EM82"/>
<dbReference type="Proteomes" id="UP001189915">
    <property type="component" value="Unassembled WGS sequence"/>
</dbReference>
<reference evidence="1 2" key="1">
    <citation type="submission" date="2023-07" db="EMBL/GenBank/DDBJ databases">
        <authorList>
            <person name="Peeters C."/>
        </authorList>
    </citation>
    <scope>NUCLEOTIDE SEQUENCE [LARGE SCALE GENOMIC DNA]</scope>
    <source>
        <strain evidence="1 2">LMG 18091</strain>
    </source>
</reference>
<name>A0AAD2EM82_9RALS</name>
<dbReference type="EMBL" id="CATWAF010000002">
    <property type="protein sequence ID" value="CAJ0692307.1"/>
    <property type="molecule type" value="Genomic_DNA"/>
</dbReference>
<gene>
    <name evidence="1" type="ORF">LMG18091_01591</name>
</gene>
<accession>A0AAD2EM82</accession>
<proteinExistence type="predicted"/>
<evidence type="ECO:0000313" key="1">
    <source>
        <dbReference type="EMBL" id="CAJ0692307.1"/>
    </source>
</evidence>
<evidence type="ECO:0000313" key="2">
    <source>
        <dbReference type="Proteomes" id="UP001189915"/>
    </source>
</evidence>
<keyword evidence="2" id="KW-1185">Reference proteome</keyword>
<organism evidence="1 2">
    <name type="scientific">Ralstonia wenshanensis</name>
    <dbReference type="NCBI Taxonomy" id="2842456"/>
    <lineage>
        <taxon>Bacteria</taxon>
        <taxon>Pseudomonadati</taxon>
        <taxon>Pseudomonadota</taxon>
        <taxon>Betaproteobacteria</taxon>
        <taxon>Burkholderiales</taxon>
        <taxon>Burkholderiaceae</taxon>
        <taxon>Ralstonia</taxon>
    </lineage>
</organism>
<sequence>MICSYILFSSRHAETGTRGSYADGAKRALAFSEQPTITSTMKSPESASAQIWVRQHVPKSP</sequence>